<dbReference type="PANTHER" id="PTHR13847:SF281">
    <property type="entry name" value="FAD DEPENDENT OXIDOREDUCTASE DOMAIN-CONTAINING PROTEIN"/>
    <property type="match status" value="1"/>
</dbReference>
<evidence type="ECO:0000256" key="1">
    <source>
        <dbReference type="ARBA" id="ARBA00023002"/>
    </source>
</evidence>
<organism evidence="3 4">
    <name type="scientific">Caballeronia sordidicola</name>
    <name type="common">Burkholderia sordidicola</name>
    <dbReference type="NCBI Taxonomy" id="196367"/>
    <lineage>
        <taxon>Bacteria</taxon>
        <taxon>Pseudomonadati</taxon>
        <taxon>Pseudomonadota</taxon>
        <taxon>Betaproteobacteria</taxon>
        <taxon>Burkholderiales</taxon>
        <taxon>Burkholderiaceae</taxon>
        <taxon>Caballeronia</taxon>
    </lineage>
</organism>
<sequence length="447" mass="48154">MADTSLDPSLDPSRMPPSLWADTAFPAPLSSALAPGDHAADLIVIGAGFTGLSTALHAAERGARVVLLEAAEIGWGASGRNNGQVIPAMTRADPDVIVNAFGAEKGEVLVSLIGGSGNALFELARKHRIECAALQNGWIQPAHRASRMALAQSRFEQWKKRGFDVELVDRERAWSLIGSNFWFGGWQNLTGGHINPLAFVRGLARAAQAAGASIHTRSPVTDIARVGDAWRVSTPQAFVSAPRVLIATHAYSGALAELGAASPWPALPNTLLPMRSYQLATQPLPPELRATILPHGHAMSDTHGDLHLARFDETGRLLTGGALIVPFGYESRLRKRLAARLVRMFPQLEGWPLRFDYLWHGNFAVTPDGLPRFATLGNGLFAWMGCNGRGVALSTALGPALTETLFANDPADSALPFEPMRRIAAHSLVKRTAIAAMMVYRWRDARD</sequence>
<dbReference type="GO" id="GO:0016491">
    <property type="term" value="F:oxidoreductase activity"/>
    <property type="evidence" value="ECO:0007669"/>
    <property type="project" value="UniProtKB-KW"/>
</dbReference>
<feature type="domain" description="FAD dependent oxidoreductase" evidence="2">
    <location>
        <begin position="41"/>
        <end position="403"/>
    </location>
</feature>
<evidence type="ECO:0000259" key="2">
    <source>
        <dbReference type="Pfam" id="PF01266"/>
    </source>
</evidence>
<accession>A0A226WZ52</accession>
<dbReference type="RefSeq" id="WP_256983086.1">
    <property type="nucleotide sequence ID" value="NZ_MTHB01000123.1"/>
</dbReference>
<dbReference type="Gene3D" id="3.30.9.10">
    <property type="entry name" value="D-Amino Acid Oxidase, subunit A, domain 2"/>
    <property type="match status" value="1"/>
</dbReference>
<comment type="caution">
    <text evidence="3">The sequence shown here is derived from an EMBL/GenBank/DDBJ whole genome shotgun (WGS) entry which is preliminary data.</text>
</comment>
<gene>
    <name evidence="3" type="ORF">BSU04_20955</name>
</gene>
<evidence type="ECO:0000313" key="4">
    <source>
        <dbReference type="Proteomes" id="UP000214720"/>
    </source>
</evidence>
<evidence type="ECO:0000313" key="3">
    <source>
        <dbReference type="EMBL" id="OXC76486.1"/>
    </source>
</evidence>
<dbReference type="PANTHER" id="PTHR13847">
    <property type="entry name" value="SARCOSINE DEHYDROGENASE-RELATED"/>
    <property type="match status" value="1"/>
</dbReference>
<dbReference type="Proteomes" id="UP000214720">
    <property type="component" value="Unassembled WGS sequence"/>
</dbReference>
<keyword evidence="1" id="KW-0560">Oxidoreductase</keyword>
<protein>
    <submittedName>
        <fullName evidence="3">FAD dependent oxidoreductase</fullName>
    </submittedName>
</protein>
<proteinExistence type="predicted"/>
<dbReference type="AlphaFoldDB" id="A0A226WZ52"/>
<dbReference type="SUPFAM" id="SSF51905">
    <property type="entry name" value="FAD/NAD(P)-binding domain"/>
    <property type="match status" value="1"/>
</dbReference>
<dbReference type="InterPro" id="IPR006076">
    <property type="entry name" value="FAD-dep_OxRdtase"/>
</dbReference>
<name>A0A226WZ52_CABSO</name>
<reference evidence="4" key="1">
    <citation type="submission" date="2017-01" db="EMBL/GenBank/DDBJ databases">
        <title>Genome Analysis of Deinococcus marmoris KOPRI26562.</title>
        <authorList>
            <person name="Kim J.H."/>
            <person name="Oh H.-M."/>
        </authorList>
    </citation>
    <scope>NUCLEOTIDE SEQUENCE [LARGE SCALE GENOMIC DNA]</scope>
    <source>
        <strain evidence="4">PAMC 26633</strain>
    </source>
</reference>
<dbReference type="Pfam" id="PF01266">
    <property type="entry name" value="DAO"/>
    <property type="match status" value="1"/>
</dbReference>
<dbReference type="InterPro" id="IPR036188">
    <property type="entry name" value="FAD/NAD-bd_sf"/>
</dbReference>
<dbReference type="EMBL" id="MTHB01000123">
    <property type="protein sequence ID" value="OXC76486.1"/>
    <property type="molecule type" value="Genomic_DNA"/>
</dbReference>
<dbReference type="GO" id="GO:0005737">
    <property type="term" value="C:cytoplasm"/>
    <property type="evidence" value="ECO:0007669"/>
    <property type="project" value="TreeGrafter"/>
</dbReference>
<dbReference type="Gene3D" id="3.50.50.60">
    <property type="entry name" value="FAD/NAD(P)-binding domain"/>
    <property type="match status" value="1"/>
</dbReference>